<dbReference type="Gene3D" id="3.30.1540.10">
    <property type="entry name" value="formyl-coa transferase, domain 3"/>
    <property type="match status" value="1"/>
</dbReference>
<name>A0ABP5K4A7_9ACTN</name>
<dbReference type="EMBL" id="BAAANS010000103">
    <property type="protein sequence ID" value="GAA2124696.1"/>
    <property type="molecule type" value="Genomic_DNA"/>
</dbReference>
<proteinExistence type="predicted"/>
<sequence length="402" mass="43243">MVNRAPLDGVRVVDLSSTFMGPYCTMLLAQWGADVVKVEPPEGDVVRAIGDSRGLGPVFLNVNRGKRGIVLDLKADGVAEVLERLVAGADVVVHNLHPEVAPRLKVTGEDVLRTNARAVHRALRGFGRGGPYQYRSAYDDVIQAVGGMAALQGKPGGPAEYVRTVAADKTVGLMAAAAVLAALHGRDASGQGQIVEVPMLETMAGFLLLEQQGGWVFDPPAGPVGYARTESPHRRPCRIKDGYLAVMIYTNPQWRAFFEAIGRPELAADPKYRTIRERTEHIDELYTLVNAELETRTTAEWQAELDARDIPAARVNAVSDLFDDPRLTSTGFFEHVDHPVAGPLRLPRPAVPLGAAPSPVRHAPSLGEHSVEVAAELGFAPAEIERLLGAGVLRDAAVPTEH</sequence>
<dbReference type="GO" id="GO:0016740">
    <property type="term" value="F:transferase activity"/>
    <property type="evidence" value="ECO:0007669"/>
    <property type="project" value="UniProtKB-KW"/>
</dbReference>
<keyword evidence="3" id="KW-1185">Reference proteome</keyword>
<comment type="caution">
    <text evidence="2">The sequence shown here is derived from an EMBL/GenBank/DDBJ whole genome shotgun (WGS) entry which is preliminary data.</text>
</comment>
<protein>
    <submittedName>
        <fullName evidence="2">CoA transferase</fullName>
    </submittedName>
</protein>
<evidence type="ECO:0000313" key="2">
    <source>
        <dbReference type="EMBL" id="GAA2124696.1"/>
    </source>
</evidence>
<reference evidence="3" key="1">
    <citation type="journal article" date="2019" name="Int. J. Syst. Evol. Microbiol.">
        <title>The Global Catalogue of Microorganisms (GCM) 10K type strain sequencing project: providing services to taxonomists for standard genome sequencing and annotation.</title>
        <authorList>
            <consortium name="The Broad Institute Genomics Platform"/>
            <consortium name="The Broad Institute Genome Sequencing Center for Infectious Disease"/>
            <person name="Wu L."/>
            <person name="Ma J."/>
        </authorList>
    </citation>
    <scope>NUCLEOTIDE SEQUENCE [LARGE SCALE GENOMIC DNA]</scope>
    <source>
        <strain evidence="3">JCM 14559</strain>
    </source>
</reference>
<evidence type="ECO:0000256" key="1">
    <source>
        <dbReference type="ARBA" id="ARBA00022679"/>
    </source>
</evidence>
<dbReference type="Gene3D" id="3.40.50.10540">
    <property type="entry name" value="Crotonobetainyl-coa:carnitine coa-transferase, domain 1"/>
    <property type="match status" value="1"/>
</dbReference>
<keyword evidence="1 2" id="KW-0808">Transferase</keyword>
<dbReference type="PANTHER" id="PTHR48207:SF4">
    <property type="entry name" value="BLL6097 PROTEIN"/>
    <property type="match status" value="1"/>
</dbReference>
<dbReference type="InterPro" id="IPR044855">
    <property type="entry name" value="CoA-Trfase_III_dom3_sf"/>
</dbReference>
<dbReference type="InterPro" id="IPR023606">
    <property type="entry name" value="CoA-Trfase_III_dom_1_sf"/>
</dbReference>
<dbReference type="InterPro" id="IPR050483">
    <property type="entry name" value="CoA-transferase_III_domain"/>
</dbReference>
<dbReference type="Pfam" id="PF02515">
    <property type="entry name" value="CoA_transf_3"/>
    <property type="match status" value="1"/>
</dbReference>
<evidence type="ECO:0000313" key="3">
    <source>
        <dbReference type="Proteomes" id="UP001500897"/>
    </source>
</evidence>
<accession>A0ABP5K4A7</accession>
<dbReference type="InterPro" id="IPR003673">
    <property type="entry name" value="CoA-Trfase_fam_III"/>
</dbReference>
<gene>
    <name evidence="2" type="ORF">GCM10009759_76510</name>
</gene>
<dbReference type="Proteomes" id="UP001500897">
    <property type="component" value="Unassembled WGS sequence"/>
</dbReference>
<dbReference type="PANTHER" id="PTHR48207">
    <property type="entry name" value="SUCCINATE--HYDROXYMETHYLGLUTARATE COA-TRANSFERASE"/>
    <property type="match status" value="1"/>
</dbReference>
<organism evidence="2 3">
    <name type="scientific">Kitasatospora saccharophila</name>
    <dbReference type="NCBI Taxonomy" id="407973"/>
    <lineage>
        <taxon>Bacteria</taxon>
        <taxon>Bacillati</taxon>
        <taxon>Actinomycetota</taxon>
        <taxon>Actinomycetes</taxon>
        <taxon>Kitasatosporales</taxon>
        <taxon>Streptomycetaceae</taxon>
        <taxon>Kitasatospora</taxon>
    </lineage>
</organism>
<dbReference type="SUPFAM" id="SSF89796">
    <property type="entry name" value="CoA-transferase family III (CaiB/BaiF)"/>
    <property type="match status" value="1"/>
</dbReference>